<dbReference type="Proteomes" id="UP001169063">
    <property type="component" value="Unassembled WGS sequence"/>
</dbReference>
<dbReference type="EMBL" id="JAUKTR010000003">
    <property type="protein sequence ID" value="MDO1559253.1"/>
    <property type="molecule type" value="Genomic_DNA"/>
</dbReference>
<proteinExistence type="predicted"/>
<reference evidence="5" key="1">
    <citation type="submission" date="2023-07" db="EMBL/GenBank/DDBJ databases">
        <title>Brevundimonas soil sp. nov., isolated from the soil of chemical plant.</title>
        <authorList>
            <person name="Wu N."/>
        </authorList>
    </citation>
    <scope>NUCLEOTIDE SEQUENCE</scope>
    <source>
        <strain evidence="5">XZ-24</strain>
    </source>
</reference>
<dbReference type="InterPro" id="IPR006620">
    <property type="entry name" value="Pro_4_hyd_alph"/>
</dbReference>
<comment type="cofactor">
    <cofactor evidence="1">
        <name>L-ascorbate</name>
        <dbReference type="ChEBI" id="CHEBI:38290"/>
    </cofactor>
</comment>
<sequence length="237" mass="26354">MDAQLNPEVDMDGPRRRLAEQGRARVREVLTPAFARALSDAMRETPWRRIWETPTKLDVPVEVFAAQAPQEQAAVIESIFAEATEGFQFLFDRHRVGVAAEAGLSQPKPLAAAYALLNSPEFLDFARTLTGDEGIAYVDCQATRYLPGHFLNGHSDEHEQAGRLYAYVLNLTPDWRAEWGGWLAFLDEEGEVSEAFVPAFNTLNVFRVPQTHAVTPVAAFAGAPRYALTGWMRTHGP</sequence>
<dbReference type="PANTHER" id="PTHR12117:SF0">
    <property type="entry name" value="PROLYL 3-HYDROXYLASE OGFOD1"/>
    <property type="match status" value="1"/>
</dbReference>
<evidence type="ECO:0000259" key="4">
    <source>
        <dbReference type="SMART" id="SM00702"/>
    </source>
</evidence>
<dbReference type="PANTHER" id="PTHR12117">
    <property type="entry name" value="HISTONE ACETYLTRANSFERASE COMPLEX"/>
    <property type="match status" value="1"/>
</dbReference>
<dbReference type="Gene3D" id="2.60.120.620">
    <property type="entry name" value="q2cbj1_9rhob like domain"/>
    <property type="match status" value="1"/>
</dbReference>
<evidence type="ECO:0000256" key="2">
    <source>
        <dbReference type="ARBA" id="ARBA00022964"/>
    </source>
</evidence>
<dbReference type="RefSeq" id="WP_302109689.1">
    <property type="nucleotide sequence ID" value="NZ_JAUKTR010000003.1"/>
</dbReference>
<evidence type="ECO:0000256" key="1">
    <source>
        <dbReference type="ARBA" id="ARBA00001961"/>
    </source>
</evidence>
<evidence type="ECO:0000256" key="3">
    <source>
        <dbReference type="ARBA" id="ARBA00023002"/>
    </source>
</evidence>
<accession>A0ABT8SNS1</accession>
<comment type="caution">
    <text evidence="5">The sequence shown here is derived from an EMBL/GenBank/DDBJ whole genome shotgun (WGS) entry which is preliminary data.</text>
</comment>
<feature type="domain" description="Prolyl 4-hydroxylase alpha subunit" evidence="4">
    <location>
        <begin position="21"/>
        <end position="233"/>
    </location>
</feature>
<dbReference type="Pfam" id="PF13661">
    <property type="entry name" value="2OG-FeII_Oxy_4"/>
    <property type="match status" value="1"/>
</dbReference>
<name>A0ABT8SNS1_9CAUL</name>
<dbReference type="InterPro" id="IPR039558">
    <property type="entry name" value="TPA1/OFD1_N"/>
</dbReference>
<organism evidence="5 6">
    <name type="scientific">Peiella sedimenti</name>
    <dbReference type="NCBI Taxonomy" id="3061083"/>
    <lineage>
        <taxon>Bacteria</taxon>
        <taxon>Pseudomonadati</taxon>
        <taxon>Pseudomonadota</taxon>
        <taxon>Alphaproteobacteria</taxon>
        <taxon>Caulobacterales</taxon>
        <taxon>Caulobacteraceae</taxon>
        <taxon>Peiella</taxon>
    </lineage>
</organism>
<keyword evidence="2" id="KW-0223">Dioxygenase</keyword>
<dbReference type="InterPro" id="IPR051842">
    <property type="entry name" value="uS12_prolyl_hydroxylase"/>
</dbReference>
<dbReference type="SMART" id="SM00702">
    <property type="entry name" value="P4Hc"/>
    <property type="match status" value="1"/>
</dbReference>
<evidence type="ECO:0000313" key="6">
    <source>
        <dbReference type="Proteomes" id="UP001169063"/>
    </source>
</evidence>
<keyword evidence="6" id="KW-1185">Reference proteome</keyword>
<evidence type="ECO:0000313" key="5">
    <source>
        <dbReference type="EMBL" id="MDO1559253.1"/>
    </source>
</evidence>
<keyword evidence="3" id="KW-0560">Oxidoreductase</keyword>
<gene>
    <name evidence="5" type="ORF">Q0812_07415</name>
</gene>
<protein>
    <submittedName>
        <fullName evidence="5">2OG-Fe(II) oxygenase family protein</fullName>
    </submittedName>
</protein>